<dbReference type="InterPro" id="IPR025877">
    <property type="entry name" value="MobA-like_NTP_Trfase"/>
</dbReference>
<gene>
    <name evidence="9" type="ORF">NUTIK01_19230</name>
</gene>
<dbReference type="Pfam" id="PF12804">
    <property type="entry name" value="NTP_transf_3"/>
    <property type="match status" value="1"/>
</dbReference>
<dbReference type="CDD" id="cd02503">
    <property type="entry name" value="MobA"/>
    <property type="match status" value="1"/>
</dbReference>
<proteinExistence type="predicted"/>
<evidence type="ECO:0000256" key="5">
    <source>
        <dbReference type="ARBA" id="ARBA00022842"/>
    </source>
</evidence>
<evidence type="ECO:0000313" key="9">
    <source>
        <dbReference type="EMBL" id="GMM61146.1"/>
    </source>
</evidence>
<accession>A0ABQ6P7C4</accession>
<keyword evidence="10" id="KW-1185">Reference proteome</keyword>
<dbReference type="InterPro" id="IPR029044">
    <property type="entry name" value="Nucleotide-diphossugar_trans"/>
</dbReference>
<evidence type="ECO:0000256" key="1">
    <source>
        <dbReference type="ARBA" id="ARBA00022490"/>
    </source>
</evidence>
<dbReference type="InterPro" id="IPR013482">
    <property type="entry name" value="Molybde_CF_guanTrfase"/>
</dbReference>
<dbReference type="EMBL" id="BTFW01000001">
    <property type="protein sequence ID" value="GMM61146.1"/>
    <property type="molecule type" value="Genomic_DNA"/>
</dbReference>
<keyword evidence="3" id="KW-0479">Metal-binding</keyword>
<dbReference type="Gene3D" id="3.90.550.10">
    <property type="entry name" value="Spore Coat Polysaccharide Biosynthesis Protein SpsA, Chain A"/>
    <property type="match status" value="1"/>
</dbReference>
<dbReference type="GO" id="GO:0016779">
    <property type="term" value="F:nucleotidyltransferase activity"/>
    <property type="evidence" value="ECO:0007669"/>
    <property type="project" value="UniProtKB-KW"/>
</dbReference>
<evidence type="ECO:0000313" key="10">
    <source>
        <dbReference type="Proteomes" id="UP001187221"/>
    </source>
</evidence>
<keyword evidence="6" id="KW-0342">GTP-binding</keyword>
<keyword evidence="7" id="KW-0501">Molybdenum cofactor biosynthesis</keyword>
<reference evidence="9 10" key="1">
    <citation type="submission" date="2023-06" db="EMBL/GenBank/DDBJ databases">
        <title>Draft genome sequence of Novosphingobium sp. strain IK01.</title>
        <authorList>
            <person name="Hatamoto M."/>
            <person name="Ikarashi T."/>
            <person name="Yamaguchi T."/>
        </authorList>
    </citation>
    <scope>NUCLEOTIDE SEQUENCE [LARGE SCALE GENOMIC DNA]</scope>
    <source>
        <strain evidence="9 10">IK01</strain>
    </source>
</reference>
<keyword evidence="5" id="KW-0460">Magnesium</keyword>
<name>A0ABQ6P7C4_9SPHN</name>
<evidence type="ECO:0000256" key="7">
    <source>
        <dbReference type="ARBA" id="ARBA00023150"/>
    </source>
</evidence>
<dbReference type="PANTHER" id="PTHR19136:SF81">
    <property type="entry name" value="MOLYBDENUM COFACTOR GUANYLYLTRANSFERASE"/>
    <property type="match status" value="1"/>
</dbReference>
<keyword evidence="4" id="KW-0547">Nucleotide-binding</keyword>
<feature type="domain" description="MobA-like NTP transferase" evidence="8">
    <location>
        <begin position="13"/>
        <end position="160"/>
    </location>
</feature>
<dbReference type="RefSeq" id="WP_317974857.1">
    <property type="nucleotide sequence ID" value="NZ_BTFW01000001.1"/>
</dbReference>
<sequence length="190" mass="18702">MGEPNQKPGRVLGAVLAGGLSSRFGSDKALALLDGRSLLDRAIAMLGAHCDGVVVVGRTVPGQVCLADRPRGGMGPLGGIAAALHHGAAHGYASVLTVAVDSVGIDAEGLALLAPPPACCESQPVIGHWPAGAGAVVDAILAGDGRHSLRALAQALGARMVTFPHAPGNINTPADLAAAQGRDGGEGGRA</sequence>
<evidence type="ECO:0000256" key="3">
    <source>
        <dbReference type="ARBA" id="ARBA00022723"/>
    </source>
</evidence>
<evidence type="ECO:0000256" key="4">
    <source>
        <dbReference type="ARBA" id="ARBA00022741"/>
    </source>
</evidence>
<keyword evidence="9" id="KW-0548">Nucleotidyltransferase</keyword>
<dbReference type="Proteomes" id="UP001187221">
    <property type="component" value="Unassembled WGS sequence"/>
</dbReference>
<keyword evidence="2" id="KW-0808">Transferase</keyword>
<protein>
    <submittedName>
        <fullName evidence="9">Molybdenum cofactor guanylyltransferase</fullName>
    </submittedName>
</protein>
<dbReference type="PANTHER" id="PTHR19136">
    <property type="entry name" value="MOLYBDENUM COFACTOR GUANYLYLTRANSFERASE"/>
    <property type="match status" value="1"/>
</dbReference>
<evidence type="ECO:0000259" key="8">
    <source>
        <dbReference type="Pfam" id="PF12804"/>
    </source>
</evidence>
<comment type="caution">
    <text evidence="9">The sequence shown here is derived from an EMBL/GenBank/DDBJ whole genome shotgun (WGS) entry which is preliminary data.</text>
</comment>
<evidence type="ECO:0000256" key="2">
    <source>
        <dbReference type="ARBA" id="ARBA00022679"/>
    </source>
</evidence>
<organism evidence="9 10">
    <name type="scientific">Novosphingobium pituita</name>
    <dbReference type="NCBI Taxonomy" id="3056842"/>
    <lineage>
        <taxon>Bacteria</taxon>
        <taxon>Pseudomonadati</taxon>
        <taxon>Pseudomonadota</taxon>
        <taxon>Alphaproteobacteria</taxon>
        <taxon>Sphingomonadales</taxon>
        <taxon>Sphingomonadaceae</taxon>
        <taxon>Novosphingobium</taxon>
    </lineage>
</organism>
<evidence type="ECO:0000256" key="6">
    <source>
        <dbReference type="ARBA" id="ARBA00023134"/>
    </source>
</evidence>
<dbReference type="SUPFAM" id="SSF53448">
    <property type="entry name" value="Nucleotide-diphospho-sugar transferases"/>
    <property type="match status" value="1"/>
</dbReference>
<keyword evidence="1" id="KW-0963">Cytoplasm</keyword>